<dbReference type="Proteomes" id="UP000627521">
    <property type="component" value="Unassembled WGS sequence"/>
</dbReference>
<comment type="catalytic activity">
    <reaction evidence="1">
        <text>4-amino-5-aminomethyl-2-methylpyrimidine + H2O = 4-amino-5-hydroxymethyl-2-methylpyrimidine + NH4(+)</text>
        <dbReference type="Rhea" id="RHEA:31799"/>
        <dbReference type="ChEBI" id="CHEBI:15377"/>
        <dbReference type="ChEBI" id="CHEBI:16892"/>
        <dbReference type="ChEBI" id="CHEBI:28938"/>
        <dbReference type="ChEBI" id="CHEBI:63416"/>
        <dbReference type="EC" id="3.5.99.2"/>
    </reaction>
</comment>
<comment type="function">
    <text evidence="1">Catalyzes an amino-pyrimidine hydrolysis reaction at the C5' of the pyrimidine moiety of thiamine compounds, a reaction that is part of a thiamine salvage pathway.</text>
</comment>
<dbReference type="PANTHER" id="PTHR43198">
    <property type="entry name" value="BIFUNCTIONAL TH2 PROTEIN"/>
    <property type="match status" value="1"/>
</dbReference>
<dbReference type="InterPro" id="IPR016084">
    <property type="entry name" value="Haem_Oase-like_multi-hlx"/>
</dbReference>
<dbReference type="Gene3D" id="1.20.910.10">
    <property type="entry name" value="Heme oxygenase-like"/>
    <property type="match status" value="1"/>
</dbReference>
<evidence type="ECO:0000313" key="4">
    <source>
        <dbReference type="Proteomes" id="UP000627521"/>
    </source>
</evidence>
<name>A0ABR8M2C1_9FLAO</name>
<evidence type="ECO:0000256" key="1">
    <source>
        <dbReference type="RuleBase" id="RU363093"/>
    </source>
</evidence>
<comment type="pathway">
    <text evidence="1">Cofactor biosynthesis; thiamine diphosphate biosynthesis.</text>
</comment>
<dbReference type="NCBIfam" id="TIGR04306">
    <property type="entry name" value="salvage_TenA"/>
    <property type="match status" value="1"/>
</dbReference>
<dbReference type="InterPro" id="IPR027574">
    <property type="entry name" value="Thiaminase_II"/>
</dbReference>
<keyword evidence="4" id="KW-1185">Reference proteome</keyword>
<dbReference type="PANTHER" id="PTHR43198:SF2">
    <property type="entry name" value="SI:CH1073-67J19.1-RELATED"/>
    <property type="match status" value="1"/>
</dbReference>
<evidence type="ECO:0000313" key="3">
    <source>
        <dbReference type="EMBL" id="MBD3864387.1"/>
    </source>
</evidence>
<comment type="similarity">
    <text evidence="1">Belongs to the TenA family.</text>
</comment>
<comment type="catalytic activity">
    <reaction evidence="1">
        <text>thiamine + H2O = 5-(2-hydroxyethyl)-4-methylthiazole + 4-amino-5-hydroxymethyl-2-methylpyrimidine + H(+)</text>
        <dbReference type="Rhea" id="RHEA:17509"/>
        <dbReference type="ChEBI" id="CHEBI:15377"/>
        <dbReference type="ChEBI" id="CHEBI:15378"/>
        <dbReference type="ChEBI" id="CHEBI:16892"/>
        <dbReference type="ChEBI" id="CHEBI:17957"/>
        <dbReference type="ChEBI" id="CHEBI:18385"/>
        <dbReference type="EC" id="3.5.99.2"/>
    </reaction>
</comment>
<dbReference type="RefSeq" id="WP_191101633.1">
    <property type="nucleotide sequence ID" value="NZ_JACXXH010000007.1"/>
</dbReference>
<keyword evidence="1" id="KW-0784">Thiamine biosynthesis</keyword>
<dbReference type="Pfam" id="PF03070">
    <property type="entry name" value="TENA_THI-4"/>
    <property type="match status" value="1"/>
</dbReference>
<comment type="caution">
    <text evidence="3">The sequence shown here is derived from an EMBL/GenBank/DDBJ whole genome shotgun (WGS) entry which is preliminary data.</text>
</comment>
<dbReference type="InterPro" id="IPR050967">
    <property type="entry name" value="Thiamine_Salvage_TenA"/>
</dbReference>
<dbReference type="InterPro" id="IPR004305">
    <property type="entry name" value="Thiaminase-2/PQQC"/>
</dbReference>
<proteinExistence type="inferred from homology"/>
<evidence type="ECO:0000259" key="2">
    <source>
        <dbReference type="Pfam" id="PF03070"/>
    </source>
</evidence>
<protein>
    <recommendedName>
        <fullName evidence="1">Aminopyrimidine aminohydrolase</fullName>
        <ecNumber evidence="1">3.5.99.2</ecNumber>
    </recommendedName>
</protein>
<keyword evidence="1" id="KW-0378">Hydrolase</keyword>
<gene>
    <name evidence="3" type="primary">tenA</name>
    <name evidence="3" type="ORF">IEG06_13085</name>
</gene>
<sequence length="217" mass="25150">MSNWYEKINLKTAHILEQIKAHRFIQELMAGTLPKDIFYFYINQDAIYLSEYKKVLAQIGIKCYDENDTQFFLNAATGIINVENALHQNFLNQEIIKNEASITCELYISYLSRMAHTKSLEEGLAAVLPCFTIYQQIGDYILANQTNKNNNPYQDWINTYGGEAFANSVKSAIEITNKHTIKASHESINNMNKAFEKASKLEWMFWDSAYNKESWKI</sequence>
<dbReference type="SUPFAM" id="SSF48613">
    <property type="entry name" value="Heme oxygenase-like"/>
    <property type="match status" value="1"/>
</dbReference>
<reference evidence="3 4" key="1">
    <citation type="submission" date="2020-09" db="EMBL/GenBank/DDBJ databases">
        <title>Bacillus nautilus sp. nov., Chryseoglobus crepusculi sp. nov, and Psychrobacter noctis sp. nov., isolated from deep-sea sponges from the equatorial Atlantic.</title>
        <authorList>
            <person name="Stennett H.L."/>
            <person name="Williams S.E."/>
        </authorList>
    </citation>
    <scope>NUCLEOTIDE SEQUENCE [LARGE SCALE GENOMIC DNA]</scope>
    <source>
        <strain evidence="3 4">28M-24</strain>
    </source>
</reference>
<dbReference type="EMBL" id="JACXXH010000007">
    <property type="protein sequence ID" value="MBD3864387.1"/>
    <property type="molecule type" value="Genomic_DNA"/>
</dbReference>
<feature type="domain" description="Thiaminase-2/PQQC" evidence="2">
    <location>
        <begin position="15"/>
        <end position="211"/>
    </location>
</feature>
<dbReference type="CDD" id="cd19365">
    <property type="entry name" value="TenA_C-like"/>
    <property type="match status" value="1"/>
</dbReference>
<organism evidence="3 4">
    <name type="scientific">Olleya marilimosa</name>
    <dbReference type="NCBI Taxonomy" id="272164"/>
    <lineage>
        <taxon>Bacteria</taxon>
        <taxon>Pseudomonadati</taxon>
        <taxon>Bacteroidota</taxon>
        <taxon>Flavobacteriia</taxon>
        <taxon>Flavobacteriales</taxon>
        <taxon>Flavobacteriaceae</taxon>
    </lineage>
</organism>
<accession>A0ABR8M2C1</accession>
<dbReference type="EC" id="3.5.99.2" evidence="1"/>